<dbReference type="KEGG" id="ccin:107269131"/>
<evidence type="ECO:0000256" key="2">
    <source>
        <dbReference type="SAM" id="Coils"/>
    </source>
</evidence>
<organism evidence="5 6">
    <name type="scientific">Cephus cinctus</name>
    <name type="common">Wheat stem sawfly</name>
    <dbReference type="NCBI Taxonomy" id="211228"/>
    <lineage>
        <taxon>Eukaryota</taxon>
        <taxon>Metazoa</taxon>
        <taxon>Ecdysozoa</taxon>
        <taxon>Arthropoda</taxon>
        <taxon>Hexapoda</taxon>
        <taxon>Insecta</taxon>
        <taxon>Pterygota</taxon>
        <taxon>Neoptera</taxon>
        <taxon>Endopterygota</taxon>
        <taxon>Hymenoptera</taxon>
        <taxon>Cephoidea</taxon>
        <taxon>Cephidae</taxon>
        <taxon>Cephus</taxon>
    </lineage>
</organism>
<feature type="domain" description="Translin-associated factor X-interacting protein 1 N-terminal" evidence="4">
    <location>
        <begin position="103"/>
        <end position="196"/>
    </location>
</feature>
<feature type="coiled-coil region" evidence="2">
    <location>
        <begin position="260"/>
        <end position="345"/>
    </location>
</feature>
<name>A0AAJ7FLT3_CEPCN</name>
<reference evidence="6" key="1">
    <citation type="submission" date="2025-08" db="UniProtKB">
        <authorList>
            <consortium name="RefSeq"/>
        </authorList>
    </citation>
    <scope>IDENTIFICATION</scope>
</reference>
<feature type="compositionally biased region" description="Basic and acidic residues" evidence="3">
    <location>
        <begin position="230"/>
        <end position="240"/>
    </location>
</feature>
<feature type="coiled-coil region" evidence="2">
    <location>
        <begin position="150"/>
        <end position="213"/>
    </location>
</feature>
<accession>A0AAJ7FLT3</accession>
<evidence type="ECO:0000256" key="3">
    <source>
        <dbReference type="SAM" id="MobiDB-lite"/>
    </source>
</evidence>
<gene>
    <name evidence="6" type="primary">LOC107269131</name>
</gene>
<protein>
    <submittedName>
        <fullName evidence="6">Translin-associated factor X-interacting protein 1 isoform X1</fullName>
    </submittedName>
</protein>
<evidence type="ECO:0000313" key="5">
    <source>
        <dbReference type="Proteomes" id="UP000694920"/>
    </source>
</evidence>
<evidence type="ECO:0000256" key="1">
    <source>
        <dbReference type="ARBA" id="ARBA00023054"/>
    </source>
</evidence>
<feature type="region of interest" description="Disordered" evidence="3">
    <location>
        <begin position="226"/>
        <end position="248"/>
    </location>
</feature>
<dbReference type="GO" id="GO:0005737">
    <property type="term" value="C:cytoplasm"/>
    <property type="evidence" value="ECO:0007669"/>
    <property type="project" value="TreeGrafter"/>
</dbReference>
<dbReference type="Pfam" id="PF15739">
    <property type="entry name" value="TSNAXIP1_N"/>
    <property type="match status" value="1"/>
</dbReference>
<dbReference type="Proteomes" id="UP000694920">
    <property type="component" value="Unplaced"/>
</dbReference>
<dbReference type="InterPro" id="IPR032755">
    <property type="entry name" value="TSNAXIP1_N"/>
</dbReference>
<dbReference type="PANTHER" id="PTHR16306">
    <property type="entry name" value="TRANSLIN-ASSOCIATED FACTOR X-INTERACTING PROTEIN 1"/>
    <property type="match status" value="1"/>
</dbReference>
<keyword evidence="5" id="KW-1185">Reference proteome</keyword>
<dbReference type="GeneID" id="107269131"/>
<dbReference type="AlphaFoldDB" id="A0AAJ7FLT3"/>
<dbReference type="PANTHER" id="PTHR16306:SF0">
    <property type="entry name" value="TRANSLIN-ASSOCIATED FACTOR X-INTERACTING PROTEIN 1"/>
    <property type="match status" value="1"/>
</dbReference>
<keyword evidence="1 2" id="KW-0175">Coiled coil</keyword>
<evidence type="ECO:0000313" key="6">
    <source>
        <dbReference type="RefSeq" id="XP_015598133.1"/>
    </source>
</evidence>
<evidence type="ECO:0000259" key="4">
    <source>
        <dbReference type="Pfam" id="PF15739"/>
    </source>
</evidence>
<proteinExistence type="predicted"/>
<dbReference type="RefSeq" id="XP_015598133.1">
    <property type="nucleotide sequence ID" value="XM_015742647.2"/>
</dbReference>
<sequence>MTSFKYDKFNVNDRKLKSTSFYLDEIMKSYKNLKLTKSTIIPGCNHCVRSRKRSIKLCKTKEIKRNIPIFLEKLESFMNHELSKIEFEPCSSDCMCLSHEQEYLDAQLKVYRSAFHVILTKITTFKPILSKIKHVYDRCLQVRANRLTLMEHVSNNLENYKKNVEERLERIKKENVTEMNNLTKKNVELTNKINELEAENTAKDKTITLLKDEMLMAQKDEFLRQQQKPELNEKSVENKGETVAAGSEETEDPVLLRVCLNRTRKDLSTAHRKITELEETYRDVVPKRELEKLDNLHQVSKREQEALIDEIKSLNREYTLVKSALETVKEQKNSLRDRCKTLAHTNTPRPDWSKCGQFIQGGVQRWRDITAKKSSEERLTILLSELCGAASAENDFFVGQGTDQSVPVFLRYKGKVKNRKLGRREVSILINDIWKNKVVADLNTPMGEYILKYFTERYHLPIMRYEWIYNLYNACQRLMYDAQIGLFWGVLWGDVAEDVYHVARKDFAVLKKMMEMRMEDKKINALLAEDIMEIVARMYPYKKNQDIENFVYAAAKQLGIDPSTEAFDIAKLFTPNEEGWERGDFGREFAKQMVQEITEFGKSILNKIDVQDKNAMIRMDVLKRGFLAEDEGIPQALLAQHLKWIYKTADLSKTKPISANVVMQRMISGYIRRYHPKSADKTES</sequence>